<evidence type="ECO:0000256" key="2">
    <source>
        <dbReference type="ARBA" id="ARBA00023015"/>
    </source>
</evidence>
<dbReference type="InterPro" id="IPR013325">
    <property type="entry name" value="RNA_pol_sigma_r2"/>
</dbReference>
<dbReference type="PANTHER" id="PTHR43133:SF25">
    <property type="entry name" value="RNA POLYMERASE SIGMA FACTOR RFAY-RELATED"/>
    <property type="match status" value="1"/>
</dbReference>
<dbReference type="EMBL" id="QFQS01000001">
    <property type="protein sequence ID" value="PZR00566.1"/>
    <property type="molecule type" value="Genomic_DNA"/>
</dbReference>
<protein>
    <submittedName>
        <fullName evidence="7">RNA polymerase subunit sigma</fullName>
    </submittedName>
</protein>
<dbReference type="InterPro" id="IPR014284">
    <property type="entry name" value="RNA_pol_sigma-70_dom"/>
</dbReference>
<evidence type="ECO:0000313" key="7">
    <source>
        <dbReference type="EMBL" id="PZR00566.1"/>
    </source>
</evidence>
<keyword evidence="4" id="KW-0804">Transcription</keyword>
<evidence type="ECO:0000256" key="3">
    <source>
        <dbReference type="ARBA" id="ARBA00023082"/>
    </source>
</evidence>
<evidence type="ECO:0000256" key="4">
    <source>
        <dbReference type="ARBA" id="ARBA00023163"/>
    </source>
</evidence>
<sequence length="168" mass="18691">MAILKDIEAAIPGLRRYAHALVRDRDAADDLVQDCLERAVARRADWRGEGPLKAWLFRILLNCHRDQLRRRPDVGHLVTVDDLPFEPSSAGGQDAHMSLSEVGTAIDRLPVDQRRALLLVALEGMSVQQAALALEIPEGTLMSRIARARASLRSMTDREINEKAKGRP</sequence>
<dbReference type="InterPro" id="IPR036388">
    <property type="entry name" value="WH-like_DNA-bd_sf"/>
</dbReference>
<dbReference type="GO" id="GO:0003677">
    <property type="term" value="F:DNA binding"/>
    <property type="evidence" value="ECO:0007669"/>
    <property type="project" value="InterPro"/>
</dbReference>
<comment type="similarity">
    <text evidence="1">Belongs to the sigma-70 factor family. ECF subfamily.</text>
</comment>
<dbReference type="InterPro" id="IPR013249">
    <property type="entry name" value="RNA_pol_sigma70_r4_t2"/>
</dbReference>
<dbReference type="SUPFAM" id="SSF88659">
    <property type="entry name" value="Sigma3 and sigma4 domains of RNA polymerase sigma factors"/>
    <property type="match status" value="1"/>
</dbReference>
<dbReference type="PANTHER" id="PTHR43133">
    <property type="entry name" value="RNA POLYMERASE ECF-TYPE SIGMA FACTO"/>
    <property type="match status" value="1"/>
</dbReference>
<accession>A0A2W5SMJ0</accession>
<dbReference type="GO" id="GO:0006352">
    <property type="term" value="P:DNA-templated transcription initiation"/>
    <property type="evidence" value="ECO:0007669"/>
    <property type="project" value="InterPro"/>
</dbReference>
<dbReference type="CDD" id="cd06171">
    <property type="entry name" value="Sigma70_r4"/>
    <property type="match status" value="1"/>
</dbReference>
<name>A0A2W5SMJ0_CERSP</name>
<keyword evidence="3" id="KW-0731">Sigma factor</keyword>
<dbReference type="InterPro" id="IPR013324">
    <property type="entry name" value="RNA_pol_sigma_r3/r4-like"/>
</dbReference>
<proteinExistence type="inferred from homology"/>
<dbReference type="Proteomes" id="UP000248975">
    <property type="component" value="Unassembled WGS sequence"/>
</dbReference>
<keyword evidence="2" id="KW-0805">Transcription regulation</keyword>
<gene>
    <name evidence="7" type="ORF">DI533_08435</name>
</gene>
<dbReference type="Pfam" id="PF22029">
    <property type="entry name" value="PhyR_sigma2"/>
    <property type="match status" value="1"/>
</dbReference>
<evidence type="ECO:0000313" key="8">
    <source>
        <dbReference type="Proteomes" id="UP000248975"/>
    </source>
</evidence>
<evidence type="ECO:0000259" key="6">
    <source>
        <dbReference type="Pfam" id="PF22029"/>
    </source>
</evidence>
<dbReference type="InterPro" id="IPR039425">
    <property type="entry name" value="RNA_pol_sigma-70-like"/>
</dbReference>
<feature type="domain" description="PhyR sigma2" evidence="6">
    <location>
        <begin position="7"/>
        <end position="60"/>
    </location>
</feature>
<evidence type="ECO:0000256" key="1">
    <source>
        <dbReference type="ARBA" id="ARBA00010641"/>
    </source>
</evidence>
<dbReference type="Gene3D" id="1.10.10.10">
    <property type="entry name" value="Winged helix-like DNA-binding domain superfamily/Winged helix DNA-binding domain"/>
    <property type="match status" value="1"/>
</dbReference>
<feature type="domain" description="RNA polymerase sigma factor 70 region 4 type 2" evidence="5">
    <location>
        <begin position="101"/>
        <end position="152"/>
    </location>
</feature>
<dbReference type="NCBIfam" id="TIGR02937">
    <property type="entry name" value="sigma70-ECF"/>
    <property type="match status" value="1"/>
</dbReference>
<dbReference type="Gene3D" id="1.10.1740.10">
    <property type="match status" value="1"/>
</dbReference>
<dbReference type="AlphaFoldDB" id="A0A2W5SMJ0"/>
<dbReference type="GO" id="GO:0016987">
    <property type="term" value="F:sigma factor activity"/>
    <property type="evidence" value="ECO:0007669"/>
    <property type="project" value="UniProtKB-KW"/>
</dbReference>
<dbReference type="Pfam" id="PF08281">
    <property type="entry name" value="Sigma70_r4_2"/>
    <property type="match status" value="1"/>
</dbReference>
<comment type="caution">
    <text evidence="7">The sequence shown here is derived from an EMBL/GenBank/DDBJ whole genome shotgun (WGS) entry which is preliminary data.</text>
</comment>
<dbReference type="SUPFAM" id="SSF88946">
    <property type="entry name" value="Sigma2 domain of RNA polymerase sigma factors"/>
    <property type="match status" value="1"/>
</dbReference>
<dbReference type="InterPro" id="IPR053866">
    <property type="entry name" value="PhyR_sigma2"/>
</dbReference>
<evidence type="ECO:0000259" key="5">
    <source>
        <dbReference type="Pfam" id="PF08281"/>
    </source>
</evidence>
<reference evidence="7 8" key="1">
    <citation type="submission" date="2017-08" db="EMBL/GenBank/DDBJ databases">
        <title>Infants hospitalized years apart are colonized by the same room-sourced microbial strains.</title>
        <authorList>
            <person name="Brooks B."/>
            <person name="Olm M.R."/>
            <person name="Firek B.A."/>
            <person name="Baker R."/>
            <person name="Thomas B.C."/>
            <person name="Morowitz M.J."/>
            <person name="Banfield J.F."/>
        </authorList>
    </citation>
    <scope>NUCLEOTIDE SEQUENCE [LARGE SCALE GENOMIC DNA]</scope>
    <source>
        <strain evidence="7">S2_003_000_R2_11</strain>
    </source>
</reference>
<organism evidence="7 8">
    <name type="scientific">Cereibacter sphaeroides</name>
    <name type="common">Rhodobacter sphaeroides</name>
    <dbReference type="NCBI Taxonomy" id="1063"/>
    <lineage>
        <taxon>Bacteria</taxon>
        <taxon>Pseudomonadati</taxon>
        <taxon>Pseudomonadota</taxon>
        <taxon>Alphaproteobacteria</taxon>
        <taxon>Rhodobacterales</taxon>
        <taxon>Paracoccaceae</taxon>
        <taxon>Cereibacter</taxon>
    </lineage>
</organism>